<accession>A0A6B9FJQ7</accession>
<proteinExistence type="predicted"/>
<reference evidence="1 2" key="1">
    <citation type="journal article" date="2012" name="Genet. Mol. Biol.">
        <title>Analysis of 16S rRNA and mxaF genes revealing insights into Methylobacterium niche-specific plant association.</title>
        <authorList>
            <person name="Dourado M.N."/>
            <person name="Andreote F.D."/>
            <person name="Dini-Andreote F."/>
            <person name="Conti R."/>
            <person name="Araujo J.M."/>
            <person name="Araujo W.L."/>
        </authorList>
    </citation>
    <scope>NUCLEOTIDE SEQUENCE [LARGE SCALE GENOMIC DNA]</scope>
    <source>
        <strain evidence="1 2">SR1.6/6</strain>
    </source>
</reference>
<evidence type="ECO:0000313" key="1">
    <source>
        <dbReference type="EMBL" id="QGY02219.1"/>
    </source>
</evidence>
<dbReference type="OrthoDB" id="8005110at2"/>
<sequence length="83" mass="8714">MQHLFQAITIFACGCVLIHAGRAYARATTVLLSTTALMLSLTLGTVLCQRIGLPTGSAEAGALLYGPPTGRAAERAVQESRVR</sequence>
<dbReference type="RefSeq" id="WP_158168662.1">
    <property type="nucleotide sequence ID" value="NZ_CP043538.1"/>
</dbReference>
<dbReference type="KEGG" id="mmes:MMSR116_10280"/>
<protein>
    <submittedName>
        <fullName evidence="1">Uncharacterized protein</fullName>
    </submittedName>
</protein>
<dbReference type="AlphaFoldDB" id="A0A6B9FJQ7"/>
<reference evidence="1 2" key="2">
    <citation type="journal article" date="2013" name="Genome Announc.">
        <title>Draft Genome Sequence of Methylobacterium mesophilicum Strain SR1.6/6, Isolated from Citrus sinensis.</title>
        <authorList>
            <person name="Marinho Almeida D."/>
            <person name="Dini-Andreote F."/>
            <person name="Camargo Neves A.A."/>
            <person name="Juca Ramos R.T."/>
            <person name="Andreote F.D."/>
            <person name="Carneiro A.R."/>
            <person name="Oliveira de Souza Lima A."/>
            <person name="Caracciolo Gomes de Sa P.H."/>
            <person name="Ribeiro Barbosa M.S."/>
            <person name="Araujo W.L."/>
            <person name="Silva A."/>
        </authorList>
    </citation>
    <scope>NUCLEOTIDE SEQUENCE [LARGE SCALE GENOMIC DNA]</scope>
    <source>
        <strain evidence="1 2">SR1.6/6</strain>
    </source>
</reference>
<name>A0A6B9FJQ7_9HYPH</name>
<gene>
    <name evidence="1" type="ORF">MMSR116_10280</name>
</gene>
<dbReference type="Proteomes" id="UP000012488">
    <property type="component" value="Chromosome"/>
</dbReference>
<dbReference type="EMBL" id="CP043538">
    <property type="protein sequence ID" value="QGY02219.1"/>
    <property type="molecule type" value="Genomic_DNA"/>
</dbReference>
<organism evidence="1 2">
    <name type="scientific">Methylobacterium mesophilicum SR1.6/6</name>
    <dbReference type="NCBI Taxonomy" id="908290"/>
    <lineage>
        <taxon>Bacteria</taxon>
        <taxon>Pseudomonadati</taxon>
        <taxon>Pseudomonadota</taxon>
        <taxon>Alphaproteobacteria</taxon>
        <taxon>Hyphomicrobiales</taxon>
        <taxon>Methylobacteriaceae</taxon>
        <taxon>Methylobacterium</taxon>
    </lineage>
</organism>
<evidence type="ECO:0000313" key="2">
    <source>
        <dbReference type="Proteomes" id="UP000012488"/>
    </source>
</evidence>